<dbReference type="EMBL" id="UPSH01000001">
    <property type="protein sequence ID" value="VBB18954.1"/>
    <property type="molecule type" value="Genomic_DNA"/>
</dbReference>
<dbReference type="Proteomes" id="UP000594342">
    <property type="component" value="Unassembled WGS sequence"/>
</dbReference>
<dbReference type="InterPro" id="IPR025533">
    <property type="entry name" value="DUF4419"/>
</dbReference>
<dbReference type="PANTHER" id="PTHR31252">
    <property type="entry name" value="DUF4419 DOMAIN-CONTAINING PROTEIN"/>
    <property type="match status" value="1"/>
</dbReference>
<reference evidence="1 2" key="1">
    <citation type="submission" date="2018-10" db="EMBL/GenBank/DDBJ databases">
        <authorList>
            <consortium name="IHU Genomes"/>
        </authorList>
    </citation>
    <scope>NUCLEOTIDE SEQUENCE [LARGE SCALE GENOMIC DNA]</scope>
    <source>
        <strain evidence="1 2">A1</strain>
    </source>
</reference>
<keyword evidence="2" id="KW-1185">Reference proteome</keyword>
<comment type="caution">
    <text evidence="1">The sequence shown here is derived from an EMBL/GenBank/DDBJ whole genome shotgun (WGS) entry which is preliminary data.</text>
</comment>
<accession>A0A5K0UBN7</accession>
<sequence>MGNSLRIFRKNKRKNIESEFKINIPKSDLSNKPNRKDYDLFSLSNVKGTFGTIDEPSELKFVQIPINPNLSRTYSGDPCRGKVLSEEDVKVNLQKKTRTVLDVYEIGTLVLEKEKFMNGLVNTENMDGLMLLFYSAYANHGSVFLRPDDVFLHFLQQIGCIIDKNPEEMRKYFVDHEGKKNLTVVVDNYDKRGTKQFVTNICKQMEEHVKEDVVNTMTTSYSTSAQIDSVMNRVACMTNMRHYFEYTMTVLCGIRSVYFGGSLNDWIKLRKDISSFEKYGDKIESYVNGLIPILDEFILARQGKPDVGFFNRIFREDAQVVGEFEIGYGYGSEFRYITGWILDLYHNGRANYNRFLPHYFKTVVSTCPFVLDNNGATHNKILTALSIGVQYHNLYNSYSLVKGWCAGDQEQTKKREASFDFD</sequence>
<gene>
    <name evidence="1" type="ORF">YASMINEVIRUS_1486</name>
</gene>
<protein>
    <submittedName>
        <fullName evidence="1">Uncharacterized protein</fullName>
    </submittedName>
</protein>
<dbReference type="Pfam" id="PF14388">
    <property type="entry name" value="DUF4419"/>
    <property type="match status" value="1"/>
</dbReference>
<dbReference type="PANTHER" id="PTHR31252:SF11">
    <property type="entry name" value="DUF4419 DOMAIN-CONTAINING PROTEIN"/>
    <property type="match status" value="1"/>
</dbReference>
<proteinExistence type="predicted"/>
<name>A0A5K0UBN7_9VIRU</name>
<evidence type="ECO:0000313" key="1">
    <source>
        <dbReference type="EMBL" id="VBB18954.1"/>
    </source>
</evidence>
<evidence type="ECO:0000313" key="2">
    <source>
        <dbReference type="Proteomes" id="UP000594342"/>
    </source>
</evidence>
<organism evidence="1 2">
    <name type="scientific">Yasminevirus sp. GU-2018</name>
    <dbReference type="NCBI Taxonomy" id="2420051"/>
    <lineage>
        <taxon>Viruses</taxon>
        <taxon>Varidnaviria</taxon>
        <taxon>Bamfordvirae</taxon>
        <taxon>Nucleocytoviricota</taxon>
        <taxon>Megaviricetes</taxon>
        <taxon>Imitervirales</taxon>
        <taxon>Mimiviridae</taxon>
        <taxon>Klosneuvirinae</taxon>
        <taxon>Yasminevirus</taxon>
        <taxon>Yasminevirus saudimassiliense</taxon>
    </lineage>
</organism>